<dbReference type="PANTHER" id="PTHR37705:SF1">
    <property type="entry name" value="TRANSMEMBRANE PROTEIN"/>
    <property type="match status" value="1"/>
</dbReference>
<dbReference type="PANTHER" id="PTHR37705">
    <property type="entry name" value="BNAA08G11710D PROTEIN"/>
    <property type="match status" value="1"/>
</dbReference>
<dbReference type="AlphaFoldDB" id="A0A7J6FAS2"/>
<evidence type="ECO:0000313" key="1">
    <source>
        <dbReference type="EMBL" id="KAF4366870.1"/>
    </source>
</evidence>
<accession>A0A7J6FAS2</accession>
<gene>
    <name evidence="1" type="ORF">F8388_013935</name>
</gene>
<evidence type="ECO:0000313" key="2">
    <source>
        <dbReference type="Proteomes" id="UP000525078"/>
    </source>
</evidence>
<organism evidence="1 2">
    <name type="scientific">Cannabis sativa</name>
    <name type="common">Hemp</name>
    <name type="synonym">Marijuana</name>
    <dbReference type="NCBI Taxonomy" id="3483"/>
    <lineage>
        <taxon>Eukaryota</taxon>
        <taxon>Viridiplantae</taxon>
        <taxon>Streptophyta</taxon>
        <taxon>Embryophyta</taxon>
        <taxon>Tracheophyta</taxon>
        <taxon>Spermatophyta</taxon>
        <taxon>Magnoliopsida</taxon>
        <taxon>eudicotyledons</taxon>
        <taxon>Gunneridae</taxon>
        <taxon>Pentapetalae</taxon>
        <taxon>rosids</taxon>
        <taxon>fabids</taxon>
        <taxon>Rosales</taxon>
        <taxon>Cannabaceae</taxon>
        <taxon>Cannabis</taxon>
    </lineage>
</organism>
<comment type="caution">
    <text evidence="1">The sequence shown here is derived from an EMBL/GenBank/DDBJ whole genome shotgun (WGS) entry which is preliminary data.</text>
</comment>
<sequence>MVIQRLEMCIEMVKMAIDFVIVVAEAVEIVIHQNSSPSSSSSRNSALQSFQSAAFFELGLLGSSGCFDAEFAFLSLKSLAASSLATSFVISVLNPRWEVHFLPRGRTDSSSVALIDGLEVMDEVSSSVSASGVDVLPPCVTPVARSRALLPGRRLSLMRRGTVSDRWVWRPKVAESAGKIFAKSSVDSLSTPLELGKIPDIVPIIEPISNFHGEGDIIGRDDVNYLVDSVNPCSSIGPVSQLACVVIELVRKGTTGPQAAPNYFFLYGPNCKICAFGPNVEARVSPCHVMGHKISKDIFDVGPRHNINGSDLCGSCDSVGLNKLRKGKSVIIKSKDKSRVSCGPFECHMSLKIGPSSLGLLDLLEQSKNSSTLRQEIIFQQDEPLDSDEVAKQGSSKTSANVSLQVSMPVSLGQSSKLTAWKAKARLNSLIFWGIFLKTRPRGLWKA</sequence>
<dbReference type="EMBL" id="JAATIP010000146">
    <property type="protein sequence ID" value="KAF4366870.1"/>
    <property type="molecule type" value="Genomic_DNA"/>
</dbReference>
<name>A0A7J6FAS2_CANSA</name>
<protein>
    <submittedName>
        <fullName evidence="1">Uncharacterized protein</fullName>
    </submittedName>
</protein>
<reference evidence="1 2" key="1">
    <citation type="journal article" date="2020" name="bioRxiv">
        <title>Sequence and annotation of 42 cannabis genomes reveals extensive copy number variation in cannabinoid synthesis and pathogen resistance genes.</title>
        <authorList>
            <person name="Mckernan K.J."/>
            <person name="Helbert Y."/>
            <person name="Kane L.T."/>
            <person name="Ebling H."/>
            <person name="Zhang L."/>
            <person name="Liu B."/>
            <person name="Eaton Z."/>
            <person name="Mclaughlin S."/>
            <person name="Kingan S."/>
            <person name="Baybayan P."/>
            <person name="Concepcion G."/>
            <person name="Jordan M."/>
            <person name="Riva A."/>
            <person name="Barbazuk W."/>
            <person name="Harkins T."/>
        </authorList>
    </citation>
    <scope>NUCLEOTIDE SEQUENCE [LARGE SCALE GENOMIC DNA]</scope>
    <source>
        <strain evidence="2">cv. Jamaican Lion 4</strain>
        <tissue evidence="1">Leaf</tissue>
    </source>
</reference>
<dbReference type="Proteomes" id="UP000525078">
    <property type="component" value="Unassembled WGS sequence"/>
</dbReference>
<proteinExistence type="predicted"/>